<reference evidence="5 6" key="1">
    <citation type="submission" date="2016-12" db="EMBL/GenBank/DDBJ databases">
        <title>Candidatus Reconcilibacillus cellulovorans genome.</title>
        <authorList>
            <person name="Kolinko S."/>
            <person name="Wu Y.-W."/>
            <person name="Tachea F."/>
            <person name="Denzel E."/>
            <person name="Hiras J."/>
            <person name="Baecker N."/>
            <person name="Chan L.J."/>
            <person name="Eichorst S.A."/>
            <person name="Frey D."/>
            <person name="Adams P.D."/>
            <person name="Pray T."/>
            <person name="Tanjore D."/>
            <person name="Petzold C.J."/>
            <person name="Gladden J.M."/>
            <person name="Simmons B.A."/>
            <person name="Singer S.W."/>
        </authorList>
    </citation>
    <scope>NUCLEOTIDE SEQUENCE [LARGE SCALE GENOMIC DNA]</scope>
    <source>
        <strain evidence="5">JTherm</strain>
    </source>
</reference>
<dbReference type="Pfam" id="PF00460">
    <property type="entry name" value="Flg_bb_rod"/>
    <property type="match status" value="1"/>
</dbReference>
<evidence type="ECO:0000256" key="1">
    <source>
        <dbReference type="ARBA" id="ARBA00009677"/>
    </source>
</evidence>
<dbReference type="InterPro" id="IPR001444">
    <property type="entry name" value="Flag_bb_rod_N"/>
</dbReference>
<evidence type="ECO:0000259" key="3">
    <source>
        <dbReference type="Pfam" id="PF00460"/>
    </source>
</evidence>
<keyword evidence="2" id="KW-0975">Bacterial flagellum</keyword>
<feature type="domain" description="Flagellar basal body rod protein N-terminal" evidence="3">
    <location>
        <begin position="8"/>
        <end position="35"/>
    </location>
</feature>
<organism evidence="5 6">
    <name type="scientific">Candidatus Reconcilbacillus cellulovorans</name>
    <dbReference type="NCBI Taxonomy" id="1906605"/>
    <lineage>
        <taxon>Bacteria</taxon>
        <taxon>Bacillati</taxon>
        <taxon>Bacillota</taxon>
        <taxon>Bacilli</taxon>
        <taxon>Bacillales</taxon>
        <taxon>Paenibacillaceae</taxon>
        <taxon>Candidatus Reconcilbacillus</taxon>
    </lineage>
</organism>
<proteinExistence type="inferred from homology"/>
<dbReference type="GO" id="GO:0071978">
    <property type="term" value="P:bacterial-type flagellum-dependent swarming motility"/>
    <property type="evidence" value="ECO:0007669"/>
    <property type="project" value="TreeGrafter"/>
</dbReference>
<accession>A0A2A6E058</accession>
<evidence type="ECO:0000313" key="5">
    <source>
        <dbReference type="EMBL" id="PDO10365.1"/>
    </source>
</evidence>
<dbReference type="PANTHER" id="PTHR30435">
    <property type="entry name" value="FLAGELLAR PROTEIN"/>
    <property type="match status" value="1"/>
</dbReference>
<gene>
    <name evidence="5" type="ORF">BLM47_07495</name>
</gene>
<dbReference type="InterPro" id="IPR037925">
    <property type="entry name" value="FlgE/F/G-like"/>
</dbReference>
<protein>
    <submittedName>
        <fullName evidence="5">Uncharacterized protein</fullName>
    </submittedName>
</protein>
<evidence type="ECO:0000256" key="2">
    <source>
        <dbReference type="RuleBase" id="RU362116"/>
    </source>
</evidence>
<dbReference type="Pfam" id="PF06429">
    <property type="entry name" value="Flg_bbr_C"/>
    <property type="match status" value="1"/>
</dbReference>
<dbReference type="InterPro" id="IPR020013">
    <property type="entry name" value="Flagellar_FlgE/F/G"/>
</dbReference>
<dbReference type="PANTHER" id="PTHR30435:SF19">
    <property type="entry name" value="FLAGELLAR BASAL-BODY ROD PROTEIN FLGG"/>
    <property type="match status" value="1"/>
</dbReference>
<dbReference type="SUPFAM" id="SSF117143">
    <property type="entry name" value="Flagellar hook protein flgE"/>
    <property type="match status" value="1"/>
</dbReference>
<dbReference type="EMBL" id="MOXJ01000015">
    <property type="protein sequence ID" value="PDO10365.1"/>
    <property type="molecule type" value="Genomic_DNA"/>
</dbReference>
<feature type="domain" description="Flagellar basal-body/hook protein C-terminal" evidence="4">
    <location>
        <begin position="230"/>
        <end position="273"/>
    </location>
</feature>
<comment type="subcellular location">
    <subcellularLocation>
        <location evidence="2">Bacterial flagellum basal body</location>
    </subcellularLocation>
</comment>
<comment type="caution">
    <text evidence="5">The sequence shown here is derived from an EMBL/GenBank/DDBJ whole genome shotgun (WGS) entry which is preliminary data.</text>
</comment>
<sequence length="277" mass="29910">MNGSMIIAAVGMRASQQALEVAAHNIANADTVGFKRREASFEDVLAQVYEQPPGFRLPGRLTPLGLPYGWGANVHQLALDFRPGPVEETGRELDFALEGDGLFEVSVAAQPQPLWTRAGAFEWAVDPDDPQRKVLTTPDGAYVLAEGGERISVPAASGLRVDAEGRLYEVMPDGTENEFGRLSVVRVVRPDLLVNVGDNRFTLAEGAAEADAVDRANVWTADGGVPIRVRQRALEQSNVRPADEMVDMLAAQRAFQLQARAFATAEQMLGLAVSMRG</sequence>
<dbReference type="GO" id="GO:0009425">
    <property type="term" value="C:bacterial-type flagellum basal body"/>
    <property type="evidence" value="ECO:0007669"/>
    <property type="project" value="UniProtKB-SubCell"/>
</dbReference>
<evidence type="ECO:0000259" key="4">
    <source>
        <dbReference type="Pfam" id="PF06429"/>
    </source>
</evidence>
<evidence type="ECO:0000313" key="6">
    <source>
        <dbReference type="Proteomes" id="UP000243688"/>
    </source>
</evidence>
<name>A0A2A6E058_9BACL</name>
<dbReference type="NCBIfam" id="TIGR03506">
    <property type="entry name" value="FlgEFG_subfam"/>
    <property type="match status" value="1"/>
</dbReference>
<dbReference type="AlphaFoldDB" id="A0A2A6E058"/>
<dbReference type="InterPro" id="IPR010930">
    <property type="entry name" value="Flg_bb/hook_C_dom"/>
</dbReference>
<comment type="similarity">
    <text evidence="1 2">Belongs to the flagella basal body rod proteins family.</text>
</comment>
<dbReference type="Proteomes" id="UP000243688">
    <property type="component" value="Unassembled WGS sequence"/>
</dbReference>